<dbReference type="AlphaFoldDB" id="A0A383EJN5"/>
<protein>
    <submittedName>
        <fullName evidence="1">Uncharacterized protein</fullName>
    </submittedName>
</protein>
<accession>A0A383EJN5</accession>
<gene>
    <name evidence="1" type="ORF">METZ01_LOCUS509329</name>
</gene>
<organism evidence="1">
    <name type="scientific">marine metagenome</name>
    <dbReference type="NCBI Taxonomy" id="408172"/>
    <lineage>
        <taxon>unclassified sequences</taxon>
        <taxon>metagenomes</taxon>
        <taxon>ecological metagenomes</taxon>
    </lineage>
</organism>
<dbReference type="EMBL" id="UINC01226124">
    <property type="protein sequence ID" value="SVE56475.1"/>
    <property type="molecule type" value="Genomic_DNA"/>
</dbReference>
<feature type="non-terminal residue" evidence="1">
    <location>
        <position position="1"/>
    </location>
</feature>
<proteinExistence type="predicted"/>
<name>A0A383EJN5_9ZZZZ</name>
<sequence>VIPIGDDKVVFALFCSPLHLTEPKEHKTQQSPAFGFIILLQDLQRCKVTQ</sequence>
<reference evidence="1" key="1">
    <citation type="submission" date="2018-05" db="EMBL/GenBank/DDBJ databases">
        <authorList>
            <person name="Lanie J.A."/>
            <person name="Ng W.-L."/>
            <person name="Kazmierczak K.M."/>
            <person name="Andrzejewski T.M."/>
            <person name="Davidsen T.M."/>
            <person name="Wayne K.J."/>
            <person name="Tettelin H."/>
            <person name="Glass J.I."/>
            <person name="Rusch D."/>
            <person name="Podicherti R."/>
            <person name="Tsui H.-C.T."/>
            <person name="Winkler M.E."/>
        </authorList>
    </citation>
    <scope>NUCLEOTIDE SEQUENCE</scope>
</reference>
<evidence type="ECO:0000313" key="1">
    <source>
        <dbReference type="EMBL" id="SVE56475.1"/>
    </source>
</evidence>